<keyword evidence="2" id="KW-1185">Reference proteome</keyword>
<organism evidence="1 2">
    <name type="scientific">Nocardioides conyzicola</name>
    <dbReference type="NCBI Taxonomy" id="1651781"/>
    <lineage>
        <taxon>Bacteria</taxon>
        <taxon>Bacillati</taxon>
        <taxon>Actinomycetota</taxon>
        <taxon>Actinomycetes</taxon>
        <taxon>Propionibacteriales</taxon>
        <taxon>Nocardioidaceae</taxon>
        <taxon>Nocardioides</taxon>
    </lineage>
</organism>
<dbReference type="EMBL" id="BAABKM010000002">
    <property type="protein sequence ID" value="GAA4701312.1"/>
    <property type="molecule type" value="Genomic_DNA"/>
</dbReference>
<evidence type="ECO:0008006" key="3">
    <source>
        <dbReference type="Google" id="ProtNLM"/>
    </source>
</evidence>
<comment type="caution">
    <text evidence="1">The sequence shown here is derived from an EMBL/GenBank/DDBJ whole genome shotgun (WGS) entry which is preliminary data.</text>
</comment>
<protein>
    <recommendedName>
        <fullName evidence="3">Sulfotransferase family protein</fullName>
    </recommendedName>
</protein>
<reference evidence="2" key="1">
    <citation type="journal article" date="2019" name="Int. J. Syst. Evol. Microbiol.">
        <title>The Global Catalogue of Microorganisms (GCM) 10K type strain sequencing project: providing services to taxonomists for standard genome sequencing and annotation.</title>
        <authorList>
            <consortium name="The Broad Institute Genomics Platform"/>
            <consortium name="The Broad Institute Genome Sequencing Center for Infectious Disease"/>
            <person name="Wu L."/>
            <person name="Ma J."/>
        </authorList>
    </citation>
    <scope>NUCLEOTIDE SEQUENCE [LARGE SCALE GENOMIC DNA]</scope>
    <source>
        <strain evidence="2">JCM 18531</strain>
    </source>
</reference>
<dbReference type="Gene3D" id="3.40.50.300">
    <property type="entry name" value="P-loop containing nucleotide triphosphate hydrolases"/>
    <property type="match status" value="1"/>
</dbReference>
<dbReference type="InterPro" id="IPR027417">
    <property type="entry name" value="P-loop_NTPase"/>
</dbReference>
<evidence type="ECO:0000313" key="1">
    <source>
        <dbReference type="EMBL" id="GAA4701312.1"/>
    </source>
</evidence>
<dbReference type="RefSeq" id="WP_345520904.1">
    <property type="nucleotide sequence ID" value="NZ_BAABKM010000002.1"/>
</dbReference>
<gene>
    <name evidence="1" type="ORF">GCM10023349_17930</name>
</gene>
<accession>A0ABP8X5P9</accession>
<proteinExistence type="predicted"/>
<dbReference type="Pfam" id="PF03567">
    <property type="entry name" value="Sulfotransfer_2"/>
    <property type="match status" value="1"/>
</dbReference>
<dbReference type="InterPro" id="IPR005331">
    <property type="entry name" value="Sulfotransferase"/>
</dbReference>
<dbReference type="SUPFAM" id="SSF52540">
    <property type="entry name" value="P-loop containing nucleoside triphosphate hydrolases"/>
    <property type="match status" value="1"/>
</dbReference>
<sequence>MPVLIKDGRSVLFIHIPKTAGTAVERSFERAGWSVHYKENRRTHPETFDLLRCPPQHFQASLLTEMFALKKFDLIFTTVRDPIARFRSEFTMRNRKLEEPPTSEQVDAWAERVFRRYEVNPYMFDNHLRPQTEFLVPGAEVFRLEDRLETMYADLNARFDFGLDGRPRGLRSGNVTNLHSSEVPISPELTGYLRTRYAADFRDLGYDS</sequence>
<name>A0ABP8X5P9_9ACTN</name>
<evidence type="ECO:0000313" key="2">
    <source>
        <dbReference type="Proteomes" id="UP001499974"/>
    </source>
</evidence>
<dbReference type="Proteomes" id="UP001499974">
    <property type="component" value="Unassembled WGS sequence"/>
</dbReference>